<dbReference type="RefSeq" id="WP_345329668.1">
    <property type="nucleotide sequence ID" value="NZ_BAAAVH010000087.1"/>
</dbReference>
<feature type="compositionally biased region" description="Basic and acidic residues" evidence="2">
    <location>
        <begin position="467"/>
        <end position="485"/>
    </location>
</feature>
<name>A0ABW1ERT0_9ACTN</name>
<evidence type="ECO:0000256" key="1">
    <source>
        <dbReference type="SAM" id="Coils"/>
    </source>
</evidence>
<gene>
    <name evidence="3" type="ORF">ACFP0N_05865</name>
</gene>
<feature type="region of interest" description="Disordered" evidence="2">
    <location>
        <begin position="466"/>
        <end position="495"/>
    </location>
</feature>
<dbReference type="EMBL" id="JBHSOD010000005">
    <property type="protein sequence ID" value="MFC5884516.1"/>
    <property type="molecule type" value="Genomic_DNA"/>
</dbReference>
<organism evidence="3 4">
    <name type="scientific">Kitasatospora aburaviensis</name>
    <dbReference type="NCBI Taxonomy" id="67265"/>
    <lineage>
        <taxon>Bacteria</taxon>
        <taxon>Bacillati</taxon>
        <taxon>Actinomycetota</taxon>
        <taxon>Actinomycetes</taxon>
        <taxon>Kitasatosporales</taxon>
        <taxon>Streptomycetaceae</taxon>
        <taxon>Kitasatospora</taxon>
    </lineage>
</organism>
<evidence type="ECO:0000256" key="2">
    <source>
        <dbReference type="SAM" id="MobiDB-lite"/>
    </source>
</evidence>
<sequence length="1143" mass="115192">MQVGELVATFDIDASGAVRGIAQGEAALAGLQRSSDGRLRDLRGRFASESQLMGQALSDGIAAGTRAVGDQAEDVGRRVADGLGQGGEDASRRLLSSMSDAELAVHGFTRSADGRIRDLRGRFVAESSTIGDALARGIGADGDQAAQRLGRGLGNVSRDLRRGSDDGRGMGRALSSIGDAAGAIGSVAGRLSMVAGAIGGIIPLAAGLAATLANIVPAAGLAATGLLAVASAGAAIKIGTSGIGGAIKAAFADAPAAAGGAAGAANKVANAQRAVADATEQAARANERAARQVEDAQRTVGDAVQASTDAQIEALRQVAQAERSLEDAQRSALQAQRDLDDARTQATQDLEDMQNRLIDGALDQRSATLRVQQAQESLNKTLADPTATQLQRDQAQLAADEAQQHLREQGVSFERLKAQAAAAAQAGVDGSDRVVSAQERLSDAQRAVADQQQALADAQVSASKRVAAADRDVSDARRALSDAQKEQAQTAADGAQQIARAMESLQQAGAGAAGGGVDPLAAALAKLSPNARAFVEEIIRLKPALADLKVDVQQALFEGLDSTLRTTAAASLPVLHTALVASASHLNAMGKEVGQTATQLAESGVLGQALASANRGLGSMSALPATIVQGLVQIGAAAGPTFERLSASAGGAIDRLADRMSAALASGGMQKAIEQAVGLIGQLGDVVGNIGSILGAVFGAAQQQGGSFVQTLQKVTAAMADAFASPAVQSGLQALFGTMSTLASTAAPLLATALQVIGPVLAALGPPAQLLVQSLGAALQPVLVALGPVLLAAAQAVGSLVSAVSPLLGLIGTLASALLPAVTPLLDGLNTIFQQAQPLVAELAAALQAALGPILAQLPALITPFVTILTNLTGALLPVLTQLITQLPLQQLGQAFAQVAIALTPVLTQLAELQGKLLAQLLPLVTPIITAIAKLAAIFGDELAATVRDVVVPALRLISSFLKGDLDGAVQAAKDLLSGLVSTVVRRFTELPAAIGGVLADLGSSMLEAGGKIIDSLVKGIKNGFNKVKDTLSGLTDLLPDWKGPADRDARLLTPAGQLIMDSLIGGFVSRLPAVRGQLQGLTDEIGGMSFSSPFGSPQLAAAGGGSGGAGFGGLNITNYYEREGGSARSTAEELAWLAKGRG</sequence>
<accession>A0ABW1ERT0</accession>
<feature type="coiled-coil region" evidence="1">
    <location>
        <begin position="261"/>
        <end position="356"/>
    </location>
</feature>
<protein>
    <submittedName>
        <fullName evidence="3">Uncharacterized protein</fullName>
    </submittedName>
</protein>
<comment type="caution">
    <text evidence="3">The sequence shown here is derived from an EMBL/GenBank/DDBJ whole genome shotgun (WGS) entry which is preliminary data.</text>
</comment>
<evidence type="ECO:0000313" key="3">
    <source>
        <dbReference type="EMBL" id="MFC5884516.1"/>
    </source>
</evidence>
<dbReference type="SUPFAM" id="SSF48371">
    <property type="entry name" value="ARM repeat"/>
    <property type="match status" value="1"/>
</dbReference>
<keyword evidence="4" id="KW-1185">Reference proteome</keyword>
<dbReference type="InterPro" id="IPR016024">
    <property type="entry name" value="ARM-type_fold"/>
</dbReference>
<proteinExistence type="predicted"/>
<keyword evidence="1" id="KW-0175">Coiled coil</keyword>
<dbReference type="Proteomes" id="UP001596067">
    <property type="component" value="Unassembled WGS sequence"/>
</dbReference>
<reference evidence="4" key="1">
    <citation type="journal article" date="2019" name="Int. J. Syst. Evol. Microbiol.">
        <title>The Global Catalogue of Microorganisms (GCM) 10K type strain sequencing project: providing services to taxonomists for standard genome sequencing and annotation.</title>
        <authorList>
            <consortium name="The Broad Institute Genomics Platform"/>
            <consortium name="The Broad Institute Genome Sequencing Center for Infectious Disease"/>
            <person name="Wu L."/>
            <person name="Ma J."/>
        </authorList>
    </citation>
    <scope>NUCLEOTIDE SEQUENCE [LARGE SCALE GENOMIC DNA]</scope>
    <source>
        <strain evidence="4">CGMCC 4.1469</strain>
    </source>
</reference>
<evidence type="ECO:0000313" key="4">
    <source>
        <dbReference type="Proteomes" id="UP001596067"/>
    </source>
</evidence>